<comment type="caution">
    <text evidence="1">The sequence shown here is derived from an EMBL/GenBank/DDBJ whole genome shotgun (WGS) entry which is preliminary data.</text>
</comment>
<proteinExistence type="predicted"/>
<sequence length="311" mass="36136">MDWQENFKKNIHLYFGEVGDAWLENLPKLIKYCEVKWSLAMNEPYSLSINYVAPAEMEDGRDVVIKICIPGNDFLDEVEALKLFRDKGMVKLIDYDINNGILILEKLLPGFTLAKVEDQDEACGIAAREMKKLITPAPKDSRLPTTKAREQNLRKQVDDHPYGVGQIDRATMDRALRIFTYLNDTIEHKYLLHGDFHHYNILSSGVEEWTVIDPKGLIGEIEYDLIQFMLNKLPEEDAYKVIKRRCDIFTEELNLNKERLLLWGYCHTVLATVWSVDMKDGSYNKSFLKGIRIFENLYESEFGKKQDPTSR</sequence>
<dbReference type="Proteomes" id="UP001649381">
    <property type="component" value="Unassembled WGS sequence"/>
</dbReference>
<dbReference type="InterPro" id="IPR011009">
    <property type="entry name" value="Kinase-like_dom_sf"/>
</dbReference>
<evidence type="ECO:0000313" key="2">
    <source>
        <dbReference type="Proteomes" id="UP001649381"/>
    </source>
</evidence>
<dbReference type="InterPro" id="IPR006748">
    <property type="entry name" value="NH2Glyco/OHUrea_AB-resist_kin"/>
</dbReference>
<dbReference type="EMBL" id="JAKIJS010000001">
    <property type="protein sequence ID" value="MCF6136493.1"/>
    <property type="molecule type" value="Genomic_DNA"/>
</dbReference>
<accession>A0ABS9GYB6</accession>
<gene>
    <name evidence="1" type="ORF">L2716_02045</name>
</gene>
<dbReference type="SUPFAM" id="SSF56112">
    <property type="entry name" value="Protein kinase-like (PK-like)"/>
    <property type="match status" value="1"/>
</dbReference>
<protein>
    <submittedName>
        <fullName evidence="1">Aminoglycoside phosphotransferase family protein</fullName>
    </submittedName>
</protein>
<dbReference type="RefSeq" id="WP_236331294.1">
    <property type="nucleotide sequence ID" value="NZ_JAKIJS010000001.1"/>
</dbReference>
<organism evidence="1 2">
    <name type="scientific">Pseudalkalibacillus berkeleyi</name>
    <dbReference type="NCBI Taxonomy" id="1069813"/>
    <lineage>
        <taxon>Bacteria</taxon>
        <taxon>Bacillati</taxon>
        <taxon>Bacillota</taxon>
        <taxon>Bacilli</taxon>
        <taxon>Bacillales</taxon>
        <taxon>Fictibacillaceae</taxon>
        <taxon>Pseudalkalibacillus</taxon>
    </lineage>
</organism>
<reference evidence="1 2" key="1">
    <citation type="submission" date="2022-01" db="EMBL/GenBank/DDBJ databases">
        <title>Alkalihalobacillus sp. EGI L200015, a novel bacterium isolated from a salt lake sediment.</title>
        <authorList>
            <person name="Gao L."/>
            <person name="Fang B.-Z."/>
            <person name="Li W.-J."/>
        </authorList>
    </citation>
    <scope>NUCLEOTIDE SEQUENCE [LARGE SCALE GENOMIC DNA]</scope>
    <source>
        <strain evidence="1 2">KCTC 12718</strain>
    </source>
</reference>
<dbReference type="Gene3D" id="3.90.1200.10">
    <property type="match status" value="1"/>
</dbReference>
<name>A0ABS9GYB6_9BACL</name>
<dbReference type="Pfam" id="PF04655">
    <property type="entry name" value="APH_6_hur"/>
    <property type="match status" value="1"/>
</dbReference>
<evidence type="ECO:0000313" key="1">
    <source>
        <dbReference type="EMBL" id="MCF6136493.1"/>
    </source>
</evidence>
<keyword evidence="2" id="KW-1185">Reference proteome</keyword>